<sequence>MAEQREEELRQQIVALKAADRREPAALMHWMVTLPARSIQTFSGLAGSFVSQFVANKVKWLKVAVLFDINLKSYLARFNNATVRVDDPDQKFFGLRAGPFSDTLVLRRPSSMEEIRARAEKYVEVEEDQVERLEVECVYGNEDSKRPTQRQAQTRGHDFTQHFTPLTKKRAQILKEICHTILLEFPQECNFHRAFGHSTEGCWTLKTQLEKLIQEGHLGRYVQRQVSEK</sequence>
<name>A0A371HJS1_MUCPR</name>
<evidence type="ECO:0000313" key="2">
    <source>
        <dbReference type="Proteomes" id="UP000257109"/>
    </source>
</evidence>
<dbReference type="Proteomes" id="UP000257109">
    <property type="component" value="Unassembled WGS sequence"/>
</dbReference>
<dbReference type="EMBL" id="QJKJ01002423">
    <property type="protein sequence ID" value="RDY02962.1"/>
    <property type="molecule type" value="Genomic_DNA"/>
</dbReference>
<dbReference type="AlphaFoldDB" id="A0A371HJS1"/>
<accession>A0A371HJS1</accession>
<protein>
    <submittedName>
        <fullName evidence="1">Uncharacterized protein</fullName>
    </submittedName>
</protein>
<keyword evidence="2" id="KW-1185">Reference proteome</keyword>
<reference evidence="1" key="1">
    <citation type="submission" date="2018-05" db="EMBL/GenBank/DDBJ databases">
        <title>Draft genome of Mucuna pruriens seed.</title>
        <authorList>
            <person name="Nnadi N.E."/>
            <person name="Vos R."/>
            <person name="Hasami M.H."/>
            <person name="Devisetty U.K."/>
            <person name="Aguiy J.C."/>
        </authorList>
    </citation>
    <scope>NUCLEOTIDE SEQUENCE [LARGE SCALE GENOMIC DNA]</scope>
    <source>
        <strain evidence="1">JCA_2017</strain>
    </source>
</reference>
<proteinExistence type="predicted"/>
<comment type="caution">
    <text evidence="1">The sequence shown here is derived from an EMBL/GenBank/DDBJ whole genome shotgun (WGS) entry which is preliminary data.</text>
</comment>
<gene>
    <name evidence="1" type="ORF">CR513_13521</name>
</gene>
<evidence type="ECO:0000313" key="1">
    <source>
        <dbReference type="EMBL" id="RDY02962.1"/>
    </source>
</evidence>
<feature type="non-terminal residue" evidence="1">
    <location>
        <position position="1"/>
    </location>
</feature>
<organism evidence="1 2">
    <name type="scientific">Mucuna pruriens</name>
    <name type="common">Velvet bean</name>
    <name type="synonym">Dolichos pruriens</name>
    <dbReference type="NCBI Taxonomy" id="157652"/>
    <lineage>
        <taxon>Eukaryota</taxon>
        <taxon>Viridiplantae</taxon>
        <taxon>Streptophyta</taxon>
        <taxon>Embryophyta</taxon>
        <taxon>Tracheophyta</taxon>
        <taxon>Spermatophyta</taxon>
        <taxon>Magnoliopsida</taxon>
        <taxon>eudicotyledons</taxon>
        <taxon>Gunneridae</taxon>
        <taxon>Pentapetalae</taxon>
        <taxon>rosids</taxon>
        <taxon>fabids</taxon>
        <taxon>Fabales</taxon>
        <taxon>Fabaceae</taxon>
        <taxon>Papilionoideae</taxon>
        <taxon>50 kb inversion clade</taxon>
        <taxon>NPAAA clade</taxon>
        <taxon>indigoferoid/millettioid clade</taxon>
        <taxon>Phaseoleae</taxon>
        <taxon>Mucuna</taxon>
    </lineage>
</organism>
<dbReference type="OrthoDB" id="1740536at2759"/>